<evidence type="ECO:0000313" key="5">
    <source>
        <dbReference type="EMBL" id="MXP24170.1"/>
    </source>
</evidence>
<dbReference type="Pfam" id="PF00005">
    <property type="entry name" value="ABC_tran"/>
    <property type="match status" value="1"/>
</dbReference>
<keyword evidence="3 5" id="KW-0067">ATP-binding</keyword>
<dbReference type="GO" id="GO:0005524">
    <property type="term" value="F:ATP binding"/>
    <property type="evidence" value="ECO:0007669"/>
    <property type="project" value="UniProtKB-KW"/>
</dbReference>
<organism evidence="5 6">
    <name type="scientific">Gordonia mangrovi</name>
    <dbReference type="NCBI Taxonomy" id="2665643"/>
    <lineage>
        <taxon>Bacteria</taxon>
        <taxon>Bacillati</taxon>
        <taxon>Actinomycetota</taxon>
        <taxon>Actinomycetes</taxon>
        <taxon>Mycobacteriales</taxon>
        <taxon>Gordoniaceae</taxon>
        <taxon>Gordonia</taxon>
    </lineage>
</organism>
<keyword evidence="1" id="KW-0813">Transport</keyword>
<dbReference type="SUPFAM" id="SSF52540">
    <property type="entry name" value="P-loop containing nucleoside triphosphate hydrolases"/>
    <property type="match status" value="1"/>
</dbReference>
<dbReference type="PANTHER" id="PTHR45772">
    <property type="entry name" value="CONSERVED COMPONENT OF ABC TRANSPORTER FOR NATURAL AMINO ACIDS-RELATED"/>
    <property type="match status" value="1"/>
</dbReference>
<reference evidence="5 6" key="1">
    <citation type="submission" date="2019-11" db="EMBL/GenBank/DDBJ databases">
        <title>Gordonia sp. nov., a novel actinobacterium isolated from mangrove soil in Hainan.</title>
        <authorList>
            <person name="Huang X."/>
            <person name="Xie Y."/>
            <person name="Chu X."/>
            <person name="Xiao K."/>
        </authorList>
    </citation>
    <scope>NUCLEOTIDE SEQUENCE [LARGE SCALE GENOMIC DNA]</scope>
    <source>
        <strain evidence="5 6">HNM0687</strain>
    </source>
</reference>
<dbReference type="GO" id="GO:0016887">
    <property type="term" value="F:ATP hydrolysis activity"/>
    <property type="evidence" value="ECO:0007669"/>
    <property type="project" value="InterPro"/>
</dbReference>
<evidence type="ECO:0000256" key="2">
    <source>
        <dbReference type="ARBA" id="ARBA00022741"/>
    </source>
</evidence>
<dbReference type="PROSITE" id="PS00211">
    <property type="entry name" value="ABC_TRANSPORTER_1"/>
    <property type="match status" value="1"/>
</dbReference>
<dbReference type="InterPro" id="IPR027417">
    <property type="entry name" value="P-loop_NTPase"/>
</dbReference>
<dbReference type="Pfam" id="PF12399">
    <property type="entry name" value="BCA_ABC_TP_C"/>
    <property type="match status" value="1"/>
</dbReference>
<proteinExistence type="predicted"/>
<dbReference type="InterPro" id="IPR051120">
    <property type="entry name" value="ABC_AA/LPS_Transport"/>
</dbReference>
<evidence type="ECO:0000256" key="3">
    <source>
        <dbReference type="ARBA" id="ARBA00022840"/>
    </source>
</evidence>
<dbReference type="Gene3D" id="3.40.50.300">
    <property type="entry name" value="P-loop containing nucleotide triphosphate hydrolases"/>
    <property type="match status" value="1"/>
</dbReference>
<dbReference type="PANTHER" id="PTHR45772:SF4">
    <property type="entry name" value="ABC TRANSPORTER ATP-BINDING PROTEIN"/>
    <property type="match status" value="1"/>
</dbReference>
<dbReference type="PROSITE" id="PS50893">
    <property type="entry name" value="ABC_TRANSPORTER_2"/>
    <property type="match status" value="1"/>
</dbReference>
<dbReference type="InterPro" id="IPR017871">
    <property type="entry name" value="ABC_transporter-like_CS"/>
</dbReference>
<accession>A0A6L7GW66</accession>
<dbReference type="InterPro" id="IPR032823">
    <property type="entry name" value="BCA_ABC_TP_C"/>
</dbReference>
<comment type="caution">
    <text evidence="5">The sequence shown here is derived from an EMBL/GenBank/DDBJ whole genome shotgun (WGS) entry which is preliminary data.</text>
</comment>
<gene>
    <name evidence="5" type="ORF">GIY30_22810</name>
</gene>
<dbReference type="GO" id="GO:0005886">
    <property type="term" value="C:plasma membrane"/>
    <property type="evidence" value="ECO:0007669"/>
    <property type="project" value="TreeGrafter"/>
</dbReference>
<dbReference type="SMART" id="SM00382">
    <property type="entry name" value="AAA"/>
    <property type="match status" value="1"/>
</dbReference>
<dbReference type="EMBL" id="WMBR01000009">
    <property type="protein sequence ID" value="MXP24170.1"/>
    <property type="molecule type" value="Genomic_DNA"/>
</dbReference>
<dbReference type="InterPro" id="IPR003439">
    <property type="entry name" value="ABC_transporter-like_ATP-bd"/>
</dbReference>
<feature type="domain" description="ABC transporter" evidence="4">
    <location>
        <begin position="1"/>
        <end position="222"/>
    </location>
</feature>
<dbReference type="AlphaFoldDB" id="A0A6L7GW66"/>
<evidence type="ECO:0000259" key="4">
    <source>
        <dbReference type="PROSITE" id="PS50893"/>
    </source>
</evidence>
<name>A0A6L7GW66_9ACTN</name>
<evidence type="ECO:0000313" key="6">
    <source>
        <dbReference type="Proteomes" id="UP000475545"/>
    </source>
</evidence>
<keyword evidence="2" id="KW-0547">Nucleotide-binding</keyword>
<keyword evidence="6" id="KW-1185">Reference proteome</keyword>
<dbReference type="InterPro" id="IPR003593">
    <property type="entry name" value="AAA+_ATPase"/>
</dbReference>
<sequence length="246" mass="26217">MEIPTGKLVGLIGPNGAGKTTCIDALSGFVSAKGSIAVDEHSLKGLPAYRRFRSGVSRTFQAQELFDDLTVRENLSVASSTTRWWSMIADIALPPYKVDTSDIDAVAAELGLEDLLDELPSSLSLGQQKLVSVARSVVSRPAFLLLDEPAAGLDTDATGELSPLLRRIAARGIGVLLIDHDMGLVLNACDYIYVLEFGKIIAEGTPAQVRTDPKVVAAYLGKQELPDDIAQDAIALSENKIPDEVA</sequence>
<evidence type="ECO:0000256" key="1">
    <source>
        <dbReference type="ARBA" id="ARBA00022448"/>
    </source>
</evidence>
<protein>
    <submittedName>
        <fullName evidence="5">ATP-binding cassette domain-containing protein</fullName>
    </submittedName>
</protein>
<dbReference type="Proteomes" id="UP000475545">
    <property type="component" value="Unassembled WGS sequence"/>
</dbReference>